<reference evidence="3 4" key="1">
    <citation type="journal article" date="2015" name="Genome Announc.">
        <title>Expanding the biotechnology potential of lactobacilli through comparative genomics of 213 strains and associated genera.</title>
        <authorList>
            <person name="Sun Z."/>
            <person name="Harris H.M."/>
            <person name="McCann A."/>
            <person name="Guo C."/>
            <person name="Argimon S."/>
            <person name="Zhang W."/>
            <person name="Yang X."/>
            <person name="Jeffery I.B."/>
            <person name="Cooney J.C."/>
            <person name="Kagawa T.F."/>
            <person name="Liu W."/>
            <person name="Song Y."/>
            <person name="Salvetti E."/>
            <person name="Wrobel A."/>
            <person name="Rasinkangas P."/>
            <person name="Parkhill J."/>
            <person name="Rea M.C."/>
            <person name="O'Sullivan O."/>
            <person name="Ritari J."/>
            <person name="Douillard F.P."/>
            <person name="Paul Ross R."/>
            <person name="Yang R."/>
            <person name="Briner A.E."/>
            <person name="Felis G.E."/>
            <person name="de Vos W.M."/>
            <person name="Barrangou R."/>
            <person name="Klaenhammer T.R."/>
            <person name="Caufield P.W."/>
            <person name="Cui Y."/>
            <person name="Zhang H."/>
            <person name="O'Toole P.W."/>
        </authorList>
    </citation>
    <scope>NUCLEOTIDE SEQUENCE [LARGE SCALE GENOMIC DNA]</scope>
    <source>
        <strain evidence="3 4">DSM 16991</strain>
    </source>
</reference>
<sequence>MAKKSWVSKAYWGFYIANFIVILIYLGISWWLYQQAPDRIPVHWNTAGKVDSYGNRIEIFIACLIPLIGVILHPRLVDRKYPESSGSNISTKAAFAVIMVVLWVVSGILPVMVYQWIGSH</sequence>
<dbReference type="AlphaFoldDB" id="A0A0R1XJR4"/>
<dbReference type="InterPro" id="IPR012867">
    <property type="entry name" value="DUF1648"/>
</dbReference>
<gene>
    <name evidence="3" type="ORF">FC91_GL000454</name>
</gene>
<feature type="transmembrane region" description="Helical" evidence="1">
    <location>
        <begin position="93"/>
        <end position="117"/>
    </location>
</feature>
<accession>A0A0R1XJR4</accession>
<keyword evidence="1" id="KW-1133">Transmembrane helix</keyword>
<dbReference type="PATRIC" id="fig|1122147.4.peg.472"/>
<dbReference type="Pfam" id="PF07853">
    <property type="entry name" value="DUF1648"/>
    <property type="match status" value="1"/>
</dbReference>
<dbReference type="OrthoDB" id="2326886at2"/>
<keyword evidence="1" id="KW-0812">Transmembrane</keyword>
<dbReference type="eggNOG" id="ENOG5030ABI">
    <property type="taxonomic scope" value="Bacteria"/>
</dbReference>
<evidence type="ECO:0000256" key="1">
    <source>
        <dbReference type="SAM" id="Phobius"/>
    </source>
</evidence>
<dbReference type="Proteomes" id="UP000050949">
    <property type="component" value="Unassembled WGS sequence"/>
</dbReference>
<feature type="transmembrane region" description="Helical" evidence="1">
    <location>
        <begin position="12"/>
        <end position="33"/>
    </location>
</feature>
<comment type="caution">
    <text evidence="3">The sequence shown here is derived from an EMBL/GenBank/DDBJ whole genome shotgun (WGS) entry which is preliminary data.</text>
</comment>
<protein>
    <recommendedName>
        <fullName evidence="2">DUF1648 domain-containing protein</fullName>
    </recommendedName>
</protein>
<feature type="domain" description="DUF1648" evidence="2">
    <location>
        <begin position="20"/>
        <end position="64"/>
    </location>
</feature>
<keyword evidence="1" id="KW-0472">Membrane</keyword>
<proteinExistence type="predicted"/>
<name>A0A0R1XJR4_9LACO</name>
<feature type="transmembrane region" description="Helical" evidence="1">
    <location>
        <begin position="53"/>
        <end position="72"/>
    </location>
</feature>
<evidence type="ECO:0000313" key="4">
    <source>
        <dbReference type="Proteomes" id="UP000050949"/>
    </source>
</evidence>
<organism evidence="3 4">
    <name type="scientific">Schleiferilactobacillus harbinensis DSM 16991</name>
    <dbReference type="NCBI Taxonomy" id="1122147"/>
    <lineage>
        <taxon>Bacteria</taxon>
        <taxon>Bacillati</taxon>
        <taxon>Bacillota</taxon>
        <taxon>Bacilli</taxon>
        <taxon>Lactobacillales</taxon>
        <taxon>Lactobacillaceae</taxon>
        <taxon>Schleiferilactobacillus</taxon>
    </lineage>
</organism>
<dbReference type="EMBL" id="AZFW01000011">
    <property type="protein sequence ID" value="KRM29749.1"/>
    <property type="molecule type" value="Genomic_DNA"/>
</dbReference>
<dbReference type="RefSeq" id="WP_027828395.1">
    <property type="nucleotide sequence ID" value="NZ_AUEH01000018.1"/>
</dbReference>
<evidence type="ECO:0000313" key="3">
    <source>
        <dbReference type="EMBL" id="KRM29749.1"/>
    </source>
</evidence>
<evidence type="ECO:0000259" key="2">
    <source>
        <dbReference type="Pfam" id="PF07853"/>
    </source>
</evidence>